<dbReference type="Proteomes" id="UP000765509">
    <property type="component" value="Unassembled WGS sequence"/>
</dbReference>
<evidence type="ECO:0000313" key="2">
    <source>
        <dbReference type="EMBL" id="MBW0472820.1"/>
    </source>
</evidence>
<feature type="compositionally biased region" description="Polar residues" evidence="1">
    <location>
        <begin position="150"/>
        <end position="165"/>
    </location>
</feature>
<sequence length="171" mass="18349">MPASNVKGYLWSKKDGPVGKEFPVSEAPIPYGTSGYSNLTGSKQREVARWTNVGGPILISGGPIYSSSEVPSSRINTEGLVKKIRQISDPSTNPDGEEIPKSSSTQYPQKFTTSLSTIPSSIPPPSPSPSTARHALVSTVRPSPIPQPKNLPTITIQQHQPVSSSSRRRED</sequence>
<evidence type="ECO:0000256" key="1">
    <source>
        <dbReference type="SAM" id="MobiDB-lite"/>
    </source>
</evidence>
<dbReference type="AlphaFoldDB" id="A0A9Q3BX99"/>
<organism evidence="2 3">
    <name type="scientific">Austropuccinia psidii MF-1</name>
    <dbReference type="NCBI Taxonomy" id="1389203"/>
    <lineage>
        <taxon>Eukaryota</taxon>
        <taxon>Fungi</taxon>
        <taxon>Dikarya</taxon>
        <taxon>Basidiomycota</taxon>
        <taxon>Pucciniomycotina</taxon>
        <taxon>Pucciniomycetes</taxon>
        <taxon>Pucciniales</taxon>
        <taxon>Sphaerophragmiaceae</taxon>
        <taxon>Austropuccinia</taxon>
    </lineage>
</organism>
<reference evidence="2" key="1">
    <citation type="submission" date="2021-03" db="EMBL/GenBank/DDBJ databases">
        <title>Draft genome sequence of rust myrtle Austropuccinia psidii MF-1, a brazilian biotype.</title>
        <authorList>
            <person name="Quecine M.C."/>
            <person name="Pachon D.M.R."/>
            <person name="Bonatelli M.L."/>
            <person name="Correr F.H."/>
            <person name="Franceschini L.M."/>
            <person name="Leite T.F."/>
            <person name="Margarido G.R.A."/>
            <person name="Almeida C.A."/>
            <person name="Ferrarezi J.A."/>
            <person name="Labate C.A."/>
        </authorList>
    </citation>
    <scope>NUCLEOTIDE SEQUENCE</scope>
    <source>
        <strain evidence="2">MF-1</strain>
    </source>
</reference>
<feature type="compositionally biased region" description="Polar residues" evidence="1">
    <location>
        <begin position="101"/>
        <end position="111"/>
    </location>
</feature>
<dbReference type="EMBL" id="AVOT02003213">
    <property type="protein sequence ID" value="MBW0472820.1"/>
    <property type="molecule type" value="Genomic_DNA"/>
</dbReference>
<feature type="region of interest" description="Disordered" evidence="1">
    <location>
        <begin position="84"/>
        <end position="171"/>
    </location>
</feature>
<name>A0A9Q3BX99_9BASI</name>
<accession>A0A9Q3BX99</accession>
<gene>
    <name evidence="2" type="ORF">O181_012535</name>
</gene>
<proteinExistence type="predicted"/>
<keyword evidence="3" id="KW-1185">Reference proteome</keyword>
<comment type="caution">
    <text evidence="2">The sequence shown here is derived from an EMBL/GenBank/DDBJ whole genome shotgun (WGS) entry which is preliminary data.</text>
</comment>
<evidence type="ECO:0000313" key="3">
    <source>
        <dbReference type="Proteomes" id="UP000765509"/>
    </source>
</evidence>
<protein>
    <submittedName>
        <fullName evidence="2">Uncharacterized protein</fullName>
    </submittedName>
</protein>